<dbReference type="Proteomes" id="UP000239724">
    <property type="component" value="Unassembled WGS sequence"/>
</dbReference>
<dbReference type="InterPro" id="IPR030393">
    <property type="entry name" value="G_ENGB_dom"/>
</dbReference>
<comment type="cofactor">
    <cofactor evidence="1">
        <name>Mg(2+)</name>
        <dbReference type="ChEBI" id="CHEBI:18420"/>
    </cofactor>
</comment>
<accession>A0A2S6MU52</accession>
<dbReference type="InterPro" id="IPR019987">
    <property type="entry name" value="GTP-bd_ribosome_bio_YsxC"/>
</dbReference>
<keyword evidence="6" id="KW-0460">Magnesium</keyword>
<evidence type="ECO:0000256" key="4">
    <source>
        <dbReference type="ARBA" id="ARBA00022723"/>
    </source>
</evidence>
<dbReference type="InterPro" id="IPR006073">
    <property type="entry name" value="GTP-bd"/>
</dbReference>
<dbReference type="InterPro" id="IPR027417">
    <property type="entry name" value="P-loop_NTPase"/>
</dbReference>
<proteinExistence type="inferred from homology"/>
<organism evidence="12 13">
    <name type="scientific">Rhodopila globiformis</name>
    <name type="common">Rhodopseudomonas globiformis</name>
    <dbReference type="NCBI Taxonomy" id="1071"/>
    <lineage>
        <taxon>Bacteria</taxon>
        <taxon>Pseudomonadati</taxon>
        <taxon>Pseudomonadota</taxon>
        <taxon>Alphaproteobacteria</taxon>
        <taxon>Acetobacterales</taxon>
        <taxon>Acetobacteraceae</taxon>
        <taxon>Rhodopila</taxon>
    </lineage>
</organism>
<name>A0A2S6MU52_RHOGL</name>
<evidence type="ECO:0000313" key="12">
    <source>
        <dbReference type="EMBL" id="PPQ25887.1"/>
    </source>
</evidence>
<keyword evidence="7 10" id="KW-0342">GTP-binding</keyword>
<dbReference type="PROSITE" id="PS51706">
    <property type="entry name" value="G_ENGB"/>
    <property type="match status" value="1"/>
</dbReference>
<dbReference type="GO" id="GO:0000917">
    <property type="term" value="P:division septum assembly"/>
    <property type="evidence" value="ECO:0007669"/>
    <property type="project" value="UniProtKB-KW"/>
</dbReference>
<keyword evidence="13" id="KW-1185">Reference proteome</keyword>
<evidence type="ECO:0000259" key="11">
    <source>
        <dbReference type="PROSITE" id="PS51706"/>
    </source>
</evidence>
<keyword evidence="9 10" id="KW-0131">Cell cycle</keyword>
<evidence type="ECO:0000313" key="13">
    <source>
        <dbReference type="Proteomes" id="UP000239724"/>
    </source>
</evidence>
<dbReference type="OrthoDB" id="9804921at2"/>
<dbReference type="GO" id="GO:0005829">
    <property type="term" value="C:cytosol"/>
    <property type="evidence" value="ECO:0007669"/>
    <property type="project" value="TreeGrafter"/>
</dbReference>
<comment type="caution">
    <text evidence="12">The sequence shown here is derived from an EMBL/GenBank/DDBJ whole genome shotgun (WGS) entry which is preliminary data.</text>
</comment>
<dbReference type="GO" id="GO:0005525">
    <property type="term" value="F:GTP binding"/>
    <property type="evidence" value="ECO:0007669"/>
    <property type="project" value="UniProtKB-UniRule"/>
</dbReference>
<sequence length="240" mass="25518">MADPAADAADQALAGAHVTAEAPAFADAAPDEAALEAGRLLFAGDCTFFFGAQQLAQLPPPAGPEIAFAGRSNVGKSSLLNALTGRKALARVSQEPGRTRQLNFFNLADRLTLVDMPGYGYARASKDIKADWQGMMFDYLRGRPTLRRVMLLLDARIEVKQADHDVMALLDRAAVTFQIVLTKTDGLKPAALARKIQEAGRLARSHAAAYPRILSTSSETGEGIAALRADLATLAEAART</sequence>
<keyword evidence="5 10" id="KW-0547">Nucleotide-binding</keyword>
<dbReference type="SUPFAM" id="SSF52540">
    <property type="entry name" value="P-loop containing nucleoside triphosphate hydrolases"/>
    <property type="match status" value="1"/>
</dbReference>
<evidence type="ECO:0000256" key="10">
    <source>
        <dbReference type="HAMAP-Rule" id="MF_00321"/>
    </source>
</evidence>
<dbReference type="PANTHER" id="PTHR11649">
    <property type="entry name" value="MSS1/TRME-RELATED GTP-BINDING PROTEIN"/>
    <property type="match status" value="1"/>
</dbReference>
<evidence type="ECO:0000256" key="1">
    <source>
        <dbReference type="ARBA" id="ARBA00001946"/>
    </source>
</evidence>
<evidence type="ECO:0000256" key="9">
    <source>
        <dbReference type="ARBA" id="ARBA00023306"/>
    </source>
</evidence>
<evidence type="ECO:0000256" key="5">
    <source>
        <dbReference type="ARBA" id="ARBA00022741"/>
    </source>
</evidence>
<dbReference type="Pfam" id="PF01926">
    <property type="entry name" value="MMR_HSR1"/>
    <property type="match status" value="1"/>
</dbReference>
<gene>
    <name evidence="10" type="primary">engB</name>
    <name evidence="12" type="ORF">CCS01_31440</name>
</gene>
<keyword evidence="3 10" id="KW-0132">Cell division</keyword>
<dbReference type="PANTHER" id="PTHR11649:SF13">
    <property type="entry name" value="ENGB-TYPE G DOMAIN-CONTAINING PROTEIN"/>
    <property type="match status" value="1"/>
</dbReference>
<dbReference type="EMBL" id="NHRY01000276">
    <property type="protein sequence ID" value="PPQ25887.1"/>
    <property type="molecule type" value="Genomic_DNA"/>
</dbReference>
<dbReference type="HAMAP" id="MF_00321">
    <property type="entry name" value="GTPase_EngB"/>
    <property type="match status" value="1"/>
</dbReference>
<keyword evidence="4" id="KW-0479">Metal-binding</keyword>
<evidence type="ECO:0000256" key="6">
    <source>
        <dbReference type="ARBA" id="ARBA00022842"/>
    </source>
</evidence>
<protein>
    <recommendedName>
        <fullName evidence="10">Probable GTP-binding protein EngB</fullName>
    </recommendedName>
</protein>
<reference evidence="12 13" key="1">
    <citation type="journal article" date="2018" name="Arch. Microbiol.">
        <title>New insights into the metabolic potential of the phototrophic purple bacterium Rhodopila globiformis DSM 161(T) from its draft genome sequence and evidence for a vanadium-dependent nitrogenase.</title>
        <authorList>
            <person name="Imhoff J.F."/>
            <person name="Rahn T."/>
            <person name="Kunzel S."/>
            <person name="Neulinger S.C."/>
        </authorList>
    </citation>
    <scope>NUCLEOTIDE SEQUENCE [LARGE SCALE GENOMIC DNA]</scope>
    <source>
        <strain evidence="12 13">DSM 161</strain>
    </source>
</reference>
<dbReference type="CDD" id="cd01876">
    <property type="entry name" value="YihA_EngB"/>
    <property type="match status" value="1"/>
</dbReference>
<comment type="function">
    <text evidence="10">Necessary for normal cell division and for the maintenance of normal septation.</text>
</comment>
<keyword evidence="8 10" id="KW-0717">Septation</keyword>
<comment type="similarity">
    <text evidence="2 10">Belongs to the TRAFAC class TrmE-Era-EngA-EngB-Septin-like GTPase superfamily. EngB GTPase family.</text>
</comment>
<dbReference type="AlphaFoldDB" id="A0A2S6MU52"/>
<feature type="domain" description="EngB-type G" evidence="11">
    <location>
        <begin position="62"/>
        <end position="237"/>
    </location>
</feature>
<evidence type="ECO:0000256" key="2">
    <source>
        <dbReference type="ARBA" id="ARBA00009638"/>
    </source>
</evidence>
<dbReference type="GO" id="GO:0046872">
    <property type="term" value="F:metal ion binding"/>
    <property type="evidence" value="ECO:0007669"/>
    <property type="project" value="UniProtKB-KW"/>
</dbReference>
<dbReference type="Gene3D" id="3.40.50.300">
    <property type="entry name" value="P-loop containing nucleotide triphosphate hydrolases"/>
    <property type="match status" value="1"/>
</dbReference>
<evidence type="ECO:0000256" key="7">
    <source>
        <dbReference type="ARBA" id="ARBA00023134"/>
    </source>
</evidence>
<evidence type="ECO:0000256" key="3">
    <source>
        <dbReference type="ARBA" id="ARBA00022618"/>
    </source>
</evidence>
<evidence type="ECO:0000256" key="8">
    <source>
        <dbReference type="ARBA" id="ARBA00023210"/>
    </source>
</evidence>
<dbReference type="NCBIfam" id="TIGR03598">
    <property type="entry name" value="GTPase_YsxC"/>
    <property type="match status" value="1"/>
</dbReference>